<protein>
    <recommendedName>
        <fullName evidence="3">beta-N-acetylhexosaminidase</fullName>
        <ecNumber evidence="3">3.2.1.52</ecNumber>
    </recommendedName>
</protein>
<dbReference type="InterPro" id="IPR029018">
    <property type="entry name" value="Hex-like_dom2"/>
</dbReference>
<feature type="domain" description="Glycoside hydrolase family 20 catalytic" evidence="6">
    <location>
        <begin position="146"/>
        <end position="236"/>
    </location>
</feature>
<dbReference type="InterPro" id="IPR017853">
    <property type="entry name" value="GH"/>
</dbReference>
<dbReference type="InterPro" id="IPR025705">
    <property type="entry name" value="Beta_hexosaminidase_sua/sub"/>
</dbReference>
<dbReference type="PRINTS" id="PR00738">
    <property type="entry name" value="GLHYDRLASE20"/>
</dbReference>
<dbReference type="EMBL" id="BARW01030488">
    <property type="protein sequence ID" value="GAJ06480.1"/>
    <property type="molecule type" value="Genomic_DNA"/>
</dbReference>
<evidence type="ECO:0000256" key="5">
    <source>
        <dbReference type="ARBA" id="ARBA00023295"/>
    </source>
</evidence>
<sequence length="248" mass="29083">PLYYKLIEPHLLQFSEKSLILTDISKEDWFVLDQLIGHFQISEKEFNLEILDERKSLNSAVNDKIISKLCEDFFPQLDLSSIKRNLNAIEQGYFLFSIDSKIYLKAESIQGIYYGIQTIIQLLNTSDSKIALRQVAIIDYPKLKIRGISDDISRGQAATVDNLKKFIKTLSHFKINHYYLVYMQDMFKFEKYPDIGKDRGAYSKAEIKDLCDYAKKHFVELIPIFQTIGHWENILHNEKYWDYGEFPG</sequence>
<dbReference type="EC" id="3.2.1.52" evidence="3"/>
<dbReference type="GO" id="GO:0016020">
    <property type="term" value="C:membrane"/>
    <property type="evidence" value="ECO:0007669"/>
    <property type="project" value="TreeGrafter"/>
</dbReference>
<keyword evidence="5" id="KW-0326">Glycosidase</keyword>
<dbReference type="PANTHER" id="PTHR22600:SF57">
    <property type="entry name" value="BETA-N-ACETYLHEXOSAMINIDASE"/>
    <property type="match status" value="1"/>
</dbReference>
<keyword evidence="4" id="KW-0378">Hydrolase</keyword>
<dbReference type="InterPro" id="IPR015883">
    <property type="entry name" value="Glyco_hydro_20_cat"/>
</dbReference>
<dbReference type="GO" id="GO:0030203">
    <property type="term" value="P:glycosaminoglycan metabolic process"/>
    <property type="evidence" value="ECO:0007669"/>
    <property type="project" value="TreeGrafter"/>
</dbReference>
<dbReference type="AlphaFoldDB" id="X1VGY2"/>
<accession>X1VGY2</accession>
<dbReference type="InterPro" id="IPR015882">
    <property type="entry name" value="HEX_bac_N"/>
</dbReference>
<dbReference type="SUPFAM" id="SSF55545">
    <property type="entry name" value="beta-N-acetylhexosaminidase-like domain"/>
    <property type="match status" value="1"/>
</dbReference>
<feature type="non-terminal residue" evidence="8">
    <location>
        <position position="1"/>
    </location>
</feature>
<dbReference type="GO" id="GO:0004563">
    <property type="term" value="F:beta-N-acetylhexosaminidase activity"/>
    <property type="evidence" value="ECO:0007669"/>
    <property type="project" value="UniProtKB-EC"/>
</dbReference>
<dbReference type="GO" id="GO:0005975">
    <property type="term" value="P:carbohydrate metabolic process"/>
    <property type="evidence" value="ECO:0007669"/>
    <property type="project" value="InterPro"/>
</dbReference>
<dbReference type="Pfam" id="PF02838">
    <property type="entry name" value="Glyco_hydro_20b"/>
    <property type="match status" value="1"/>
</dbReference>
<evidence type="ECO:0000256" key="3">
    <source>
        <dbReference type="ARBA" id="ARBA00012663"/>
    </source>
</evidence>
<proteinExistence type="inferred from homology"/>
<feature type="non-terminal residue" evidence="8">
    <location>
        <position position="248"/>
    </location>
</feature>
<dbReference type="Pfam" id="PF00728">
    <property type="entry name" value="Glyco_hydro_20"/>
    <property type="match status" value="1"/>
</dbReference>
<dbReference type="PANTHER" id="PTHR22600">
    <property type="entry name" value="BETA-HEXOSAMINIDASE"/>
    <property type="match status" value="1"/>
</dbReference>
<evidence type="ECO:0000256" key="4">
    <source>
        <dbReference type="ARBA" id="ARBA00022801"/>
    </source>
</evidence>
<evidence type="ECO:0000313" key="8">
    <source>
        <dbReference type="EMBL" id="GAJ06480.1"/>
    </source>
</evidence>
<gene>
    <name evidence="8" type="ORF">S12H4_48731</name>
</gene>
<evidence type="ECO:0000259" key="7">
    <source>
        <dbReference type="Pfam" id="PF02838"/>
    </source>
</evidence>
<reference evidence="8" key="1">
    <citation type="journal article" date="2014" name="Front. Microbiol.">
        <title>High frequency of phylogenetically diverse reductive dehalogenase-homologous genes in deep subseafloor sedimentary metagenomes.</title>
        <authorList>
            <person name="Kawai M."/>
            <person name="Futagami T."/>
            <person name="Toyoda A."/>
            <person name="Takaki Y."/>
            <person name="Nishi S."/>
            <person name="Hori S."/>
            <person name="Arai W."/>
            <person name="Tsubouchi T."/>
            <person name="Morono Y."/>
            <person name="Uchiyama I."/>
            <person name="Ito T."/>
            <person name="Fujiyama A."/>
            <person name="Inagaki F."/>
            <person name="Takami H."/>
        </authorList>
    </citation>
    <scope>NUCLEOTIDE SEQUENCE</scope>
    <source>
        <strain evidence="8">Expedition CK06-06</strain>
    </source>
</reference>
<dbReference type="Gene3D" id="3.30.379.10">
    <property type="entry name" value="Chitobiase/beta-hexosaminidase domain 2-like"/>
    <property type="match status" value="1"/>
</dbReference>
<evidence type="ECO:0000256" key="1">
    <source>
        <dbReference type="ARBA" id="ARBA00001231"/>
    </source>
</evidence>
<evidence type="ECO:0000256" key="2">
    <source>
        <dbReference type="ARBA" id="ARBA00006285"/>
    </source>
</evidence>
<comment type="caution">
    <text evidence="8">The sequence shown here is derived from an EMBL/GenBank/DDBJ whole genome shotgun (WGS) entry which is preliminary data.</text>
</comment>
<comment type="catalytic activity">
    <reaction evidence="1">
        <text>Hydrolysis of terminal non-reducing N-acetyl-D-hexosamine residues in N-acetyl-beta-D-hexosaminides.</text>
        <dbReference type="EC" id="3.2.1.52"/>
    </reaction>
</comment>
<evidence type="ECO:0000259" key="6">
    <source>
        <dbReference type="Pfam" id="PF00728"/>
    </source>
</evidence>
<name>X1VGY2_9ZZZZ</name>
<comment type="similarity">
    <text evidence="2">Belongs to the glycosyl hydrolase 20 family.</text>
</comment>
<dbReference type="SUPFAM" id="SSF51445">
    <property type="entry name" value="(Trans)glycosidases"/>
    <property type="match status" value="1"/>
</dbReference>
<feature type="domain" description="Beta-hexosaminidase bacterial type N-terminal" evidence="7">
    <location>
        <begin position="86"/>
        <end position="140"/>
    </location>
</feature>
<dbReference type="Gene3D" id="3.20.20.80">
    <property type="entry name" value="Glycosidases"/>
    <property type="match status" value="1"/>
</dbReference>
<organism evidence="8">
    <name type="scientific">marine sediment metagenome</name>
    <dbReference type="NCBI Taxonomy" id="412755"/>
    <lineage>
        <taxon>unclassified sequences</taxon>
        <taxon>metagenomes</taxon>
        <taxon>ecological metagenomes</taxon>
    </lineage>
</organism>